<protein>
    <recommendedName>
        <fullName evidence="3">DUF2268 domain-containing protein</fullName>
    </recommendedName>
</protein>
<dbReference type="Pfam" id="PF18958">
    <property type="entry name" value="DUF5700"/>
    <property type="match status" value="1"/>
</dbReference>
<accession>A0A7K0EQK5</accession>
<name>A0A7K0EQK5_9BACT</name>
<dbReference type="OrthoDB" id="921675at2"/>
<proteinExistence type="predicted"/>
<dbReference type="Proteomes" id="UP000441754">
    <property type="component" value="Unassembled WGS sequence"/>
</dbReference>
<dbReference type="AlphaFoldDB" id="A0A7K0EQK5"/>
<evidence type="ECO:0000313" key="1">
    <source>
        <dbReference type="EMBL" id="MRS64084.1"/>
    </source>
</evidence>
<organism evidence="1 2">
    <name type="scientific">Larkinella terrae</name>
    <dbReference type="NCBI Taxonomy" id="2025311"/>
    <lineage>
        <taxon>Bacteria</taxon>
        <taxon>Pseudomonadati</taxon>
        <taxon>Bacteroidota</taxon>
        <taxon>Cytophagia</taxon>
        <taxon>Cytophagales</taxon>
        <taxon>Spirosomataceae</taxon>
        <taxon>Larkinella</taxon>
    </lineage>
</organism>
<sequence length="370" mass="41671">MKSTFLLFAFIGLFCRQSFSREIQKPSPKSGIEIQLDFESAKAITALLTKPKTTDAELDRIAKLYGSQQLIKKVSGYDKTANETVFKQTLREITESGTVKGNDPFDWKAVKSQLSGIRQLINQLETKATFVEDVKNRILPYSPPNINGKVRACFLVGGGSLGFTLGNEDTFNVALQKIGDDYEGLVNLVAHELYHSVQQIGERNRQLEKSAAEPPKPVSNAYFLLANLWSEGTANLVGEFVKSKNPKEFSRQQQDDYARNGERARQNFALFESLLFSAFHDPAADMGELYNIAFTTAFDETSYYTGYRMAKVIEQYRGKEVLAGLINQDPIEFCRLYVAIYKQNPDKNLIRFSSSTEAILAKLDEWKGKL</sequence>
<gene>
    <name evidence="1" type="ORF">GJJ30_22495</name>
</gene>
<evidence type="ECO:0008006" key="3">
    <source>
        <dbReference type="Google" id="ProtNLM"/>
    </source>
</evidence>
<comment type="caution">
    <text evidence="1">The sequence shown here is derived from an EMBL/GenBank/DDBJ whole genome shotgun (WGS) entry which is preliminary data.</text>
</comment>
<keyword evidence="2" id="KW-1185">Reference proteome</keyword>
<dbReference type="InterPro" id="IPR043754">
    <property type="entry name" value="DUF5700"/>
</dbReference>
<evidence type="ECO:0000313" key="2">
    <source>
        <dbReference type="Proteomes" id="UP000441754"/>
    </source>
</evidence>
<dbReference type="RefSeq" id="WP_154177453.1">
    <property type="nucleotide sequence ID" value="NZ_WJXZ01000014.1"/>
</dbReference>
<dbReference type="EMBL" id="WJXZ01000014">
    <property type="protein sequence ID" value="MRS64084.1"/>
    <property type="molecule type" value="Genomic_DNA"/>
</dbReference>
<reference evidence="1 2" key="1">
    <citation type="journal article" date="2018" name="Antonie Van Leeuwenhoek">
        <title>Larkinella terrae sp. nov., isolated from soil on Jeju Island, South Korea.</title>
        <authorList>
            <person name="Ten L.N."/>
            <person name="Jeon J."/>
            <person name="Park S.J."/>
            <person name="Park S."/>
            <person name="Lee S.Y."/>
            <person name="Kim M.K."/>
            <person name="Jung H.Y."/>
        </authorList>
    </citation>
    <scope>NUCLEOTIDE SEQUENCE [LARGE SCALE GENOMIC DNA]</scope>
    <source>
        <strain evidence="1 2">KCTC 52001</strain>
    </source>
</reference>